<evidence type="ECO:0000313" key="3">
    <source>
        <dbReference type="Proteomes" id="UP000230066"/>
    </source>
</evidence>
<comment type="similarity">
    <text evidence="1">Belongs to the TCTP family.</text>
</comment>
<evidence type="ECO:0000313" key="2">
    <source>
        <dbReference type="EMBL" id="THD18368.1"/>
    </source>
</evidence>
<keyword evidence="3" id="KW-1185">Reference proteome</keyword>
<sequence>MRVYVDQVSGDEMFTDSSKFELVDEVAYEVEGKYVIVSNKIDDRLLGANPSAEDKAEELEEGCERVIDIIHGMRLTKYELTKKDYVGYIKDYVQTIKKRLEESDPERAAIFQKNVSQYIKKILENFKDYDTYVSEHWEGTGWVVLMNFRKETDTPYFVYLKDGLKEVKY</sequence>
<dbReference type="PROSITE" id="PS51797">
    <property type="entry name" value="TCTP_3"/>
    <property type="match status" value="1"/>
</dbReference>
<dbReference type="AlphaFoldDB" id="A0A2H1BU68"/>
<dbReference type="SUPFAM" id="SSF51316">
    <property type="entry name" value="Mss4-like"/>
    <property type="match status" value="1"/>
</dbReference>
<dbReference type="PRINTS" id="PR01653">
    <property type="entry name" value="TCTPROTEIN"/>
</dbReference>
<dbReference type="InterPro" id="IPR011057">
    <property type="entry name" value="Mss4-like_sf"/>
</dbReference>
<comment type="caution">
    <text evidence="2">The sequence shown here is derived from an EMBL/GenBank/DDBJ whole genome shotgun (WGS) entry which is preliminary data.</text>
</comment>
<evidence type="ECO:0000256" key="1">
    <source>
        <dbReference type="PROSITE-ProRule" id="PRU01133"/>
    </source>
</evidence>
<reference evidence="2" key="1">
    <citation type="submission" date="2019-03" db="EMBL/GenBank/DDBJ databases">
        <title>Improved annotation for the trematode Fasciola hepatica.</title>
        <authorList>
            <person name="Choi Y.-J."/>
            <person name="Martin J."/>
            <person name="Mitreva M."/>
        </authorList>
    </citation>
    <scope>NUCLEOTIDE SEQUENCE [LARGE SCALE GENOMIC DNA]</scope>
</reference>
<dbReference type="GO" id="GO:0005509">
    <property type="term" value="F:calcium ion binding"/>
    <property type="evidence" value="ECO:0007669"/>
    <property type="project" value="TreeGrafter"/>
</dbReference>
<dbReference type="Gene3D" id="2.170.150.10">
    <property type="entry name" value="Metal Binding Protein, Guanine Nucleotide Exchange Factor, Chain A"/>
    <property type="match status" value="1"/>
</dbReference>
<gene>
    <name evidence="2" type="ORF">D915_011226</name>
</gene>
<dbReference type="PANTHER" id="PTHR11991:SF0">
    <property type="entry name" value="TRANSLATIONALLY-CONTROLLED TUMOR PROTEIN"/>
    <property type="match status" value="1"/>
</dbReference>
<dbReference type="EMBL" id="JXXN02014315">
    <property type="protein sequence ID" value="THD18368.1"/>
    <property type="molecule type" value="Genomic_DNA"/>
</dbReference>
<organism evidence="2 3">
    <name type="scientific">Fasciola hepatica</name>
    <name type="common">Liver fluke</name>
    <dbReference type="NCBI Taxonomy" id="6192"/>
    <lineage>
        <taxon>Eukaryota</taxon>
        <taxon>Metazoa</taxon>
        <taxon>Spiralia</taxon>
        <taxon>Lophotrochozoa</taxon>
        <taxon>Platyhelminthes</taxon>
        <taxon>Trematoda</taxon>
        <taxon>Digenea</taxon>
        <taxon>Plagiorchiida</taxon>
        <taxon>Echinostomata</taxon>
        <taxon>Echinostomatoidea</taxon>
        <taxon>Fasciolidae</taxon>
        <taxon>Fasciola</taxon>
    </lineage>
</organism>
<dbReference type="InterPro" id="IPR018105">
    <property type="entry name" value="Translational_control_tumour_p"/>
</dbReference>
<protein>
    <submittedName>
        <fullName evidence="2">Translationally controlled tumor-associated</fullName>
    </submittedName>
</protein>
<dbReference type="GO" id="GO:0005737">
    <property type="term" value="C:cytoplasm"/>
    <property type="evidence" value="ECO:0007669"/>
    <property type="project" value="TreeGrafter"/>
</dbReference>
<dbReference type="Proteomes" id="UP000230066">
    <property type="component" value="Unassembled WGS sequence"/>
</dbReference>
<name>A0A2H1BU68_FASHE</name>
<dbReference type="Pfam" id="PF00838">
    <property type="entry name" value="TCTP"/>
    <property type="match status" value="1"/>
</dbReference>
<proteinExistence type="inferred from homology"/>
<dbReference type="InterPro" id="IPR034737">
    <property type="entry name" value="TCTP"/>
</dbReference>
<dbReference type="InterPro" id="IPR011323">
    <property type="entry name" value="Mss4/transl-control_tumour"/>
</dbReference>
<dbReference type="PANTHER" id="PTHR11991">
    <property type="entry name" value="TRANSLATIONALLY CONTROLLED TUMOR PROTEIN-RELATED"/>
    <property type="match status" value="1"/>
</dbReference>
<accession>A0A2H1BU68</accession>